<evidence type="ECO:0000259" key="2">
    <source>
        <dbReference type="SMART" id="SM00849"/>
    </source>
</evidence>
<dbReference type="Proteomes" id="UP000525298">
    <property type="component" value="Unassembled WGS sequence"/>
</dbReference>
<dbReference type="EMBL" id="JACDUS010000003">
    <property type="protein sequence ID" value="MBA2881124.1"/>
    <property type="molecule type" value="Genomic_DNA"/>
</dbReference>
<dbReference type="Pfam" id="PF07521">
    <property type="entry name" value="RMMBL"/>
    <property type="match status" value="1"/>
</dbReference>
<proteinExistence type="predicted"/>
<name>A0A7W0C8Q8_9BACT</name>
<accession>A0A7W0C8Q8</accession>
<keyword evidence="1" id="KW-0378">Hydrolase</keyword>
<reference evidence="4 5" key="1">
    <citation type="submission" date="2020-07" db="EMBL/GenBank/DDBJ databases">
        <title>Genomic Encyclopedia of Type Strains, Phase IV (KMG-IV): sequencing the most valuable type-strain genomes for metagenomic binning, comparative biology and taxonomic classification.</title>
        <authorList>
            <person name="Goeker M."/>
        </authorList>
    </citation>
    <scope>NUCLEOTIDE SEQUENCE [LARGE SCALE GENOMIC DNA]</scope>
    <source>
        <strain evidence="4 5">DSM 17721</strain>
    </source>
</reference>
<dbReference type="CDD" id="cd16295">
    <property type="entry name" value="TTHA0252-CPSF-like_MBL-fold"/>
    <property type="match status" value="1"/>
</dbReference>
<evidence type="ECO:0000256" key="1">
    <source>
        <dbReference type="ARBA" id="ARBA00022801"/>
    </source>
</evidence>
<dbReference type="GO" id="GO:0016787">
    <property type="term" value="F:hydrolase activity"/>
    <property type="evidence" value="ECO:0007669"/>
    <property type="project" value="UniProtKB-KW"/>
</dbReference>
<dbReference type="Pfam" id="PF10996">
    <property type="entry name" value="Beta-Casp"/>
    <property type="match status" value="1"/>
</dbReference>
<gene>
    <name evidence="4" type="ORF">HNR65_001450</name>
</gene>
<dbReference type="PANTHER" id="PTHR11203">
    <property type="entry name" value="CLEAVAGE AND POLYADENYLATION SPECIFICITY FACTOR FAMILY MEMBER"/>
    <property type="match status" value="1"/>
</dbReference>
<dbReference type="InterPro" id="IPR011108">
    <property type="entry name" value="RMMBL"/>
</dbReference>
<dbReference type="SMART" id="SM00849">
    <property type="entry name" value="Lactamase_B"/>
    <property type="match status" value="1"/>
</dbReference>
<evidence type="ECO:0000313" key="5">
    <source>
        <dbReference type="Proteomes" id="UP000525298"/>
    </source>
</evidence>
<comment type="caution">
    <text evidence="4">The sequence shown here is derived from an EMBL/GenBank/DDBJ whole genome shotgun (WGS) entry which is preliminary data.</text>
</comment>
<feature type="domain" description="Metallo-beta-lactamase" evidence="2">
    <location>
        <begin position="13"/>
        <end position="269"/>
    </location>
</feature>
<dbReference type="InterPro" id="IPR001279">
    <property type="entry name" value="Metallo-B-lactamas"/>
</dbReference>
<dbReference type="Gene3D" id="3.40.50.10890">
    <property type="match status" value="1"/>
</dbReference>
<dbReference type="PANTHER" id="PTHR11203:SF37">
    <property type="entry name" value="INTEGRATOR COMPLEX SUBUNIT 11"/>
    <property type="match status" value="1"/>
</dbReference>
<feature type="domain" description="Beta-Casp" evidence="3">
    <location>
        <begin position="293"/>
        <end position="419"/>
    </location>
</feature>
<dbReference type="InterPro" id="IPR050698">
    <property type="entry name" value="MBL"/>
</dbReference>
<keyword evidence="5" id="KW-1185">Reference proteome</keyword>
<sequence length="517" mass="58903">MQIRFYGAAREVTGSMHMLETEKDRILLDCGMFQGRRAEADEKNRVMPFDPAIIANVVLSHAHIDHSGRIPLLVKKGFAGNVLTTRATADACHYLLPDSAHIQESDAAYLNYKHVRGALTDLTGRDQNEIKKMLKKNGRTDDDAVSRYMDRYGLARVEPLYTSADAEQALTHFAGQPYNHRVTAARDMECVFYEAGHILGSAVTIIRAKERGRSYNICYTGDIGRFDKPIIRDPQLQFAEQDRDIDLMLMESTYGDRSHEPVADMTPHLKQIITETVERGGTLLIPAFAFGRTQELLYAIHDLYNNNEVPKVPIYVDSPLATRITRVYGEHPEVYDRQTHSDFLTEGKNPFLFDHLHFTESVEESMALMREDRPHIVLSASGMCEGGRILHHLRYKIHNEKNTILIVGYMAAHTLGRRLKEKGMEYAQNGRRGEAPVMRFMNKEYPLKARVVSLDGFSAHGDKNEMLRFLKESNLRVKRIALVHGEPEQMDGFAQTLKKEGYKVFMPRTGEGLRIHR</sequence>
<organism evidence="4 5">
    <name type="scientific">Desulfosalsimonas propionicica</name>
    <dbReference type="NCBI Taxonomy" id="332175"/>
    <lineage>
        <taxon>Bacteria</taxon>
        <taxon>Pseudomonadati</taxon>
        <taxon>Thermodesulfobacteriota</taxon>
        <taxon>Desulfobacteria</taxon>
        <taxon>Desulfobacterales</taxon>
        <taxon>Desulfosalsimonadaceae</taxon>
        <taxon>Desulfosalsimonas</taxon>
    </lineage>
</organism>
<dbReference type="SMART" id="SM01027">
    <property type="entry name" value="Beta-Casp"/>
    <property type="match status" value="1"/>
</dbReference>
<dbReference type="Pfam" id="PF00753">
    <property type="entry name" value="Lactamase_B"/>
    <property type="match status" value="1"/>
</dbReference>
<dbReference type="SUPFAM" id="SSF56281">
    <property type="entry name" value="Metallo-hydrolase/oxidoreductase"/>
    <property type="match status" value="1"/>
</dbReference>
<dbReference type="GO" id="GO:0004521">
    <property type="term" value="F:RNA endonuclease activity"/>
    <property type="evidence" value="ECO:0007669"/>
    <property type="project" value="TreeGrafter"/>
</dbReference>
<protein>
    <submittedName>
        <fullName evidence="4">Metallo-beta-lactamase family protein</fullName>
    </submittedName>
</protein>
<dbReference type="InterPro" id="IPR022712">
    <property type="entry name" value="Beta_Casp"/>
</dbReference>
<dbReference type="InterPro" id="IPR036866">
    <property type="entry name" value="RibonucZ/Hydroxyglut_hydro"/>
</dbReference>
<evidence type="ECO:0000259" key="3">
    <source>
        <dbReference type="SMART" id="SM01027"/>
    </source>
</evidence>
<dbReference type="Gene3D" id="3.60.15.10">
    <property type="entry name" value="Ribonuclease Z/Hydroxyacylglutathione hydrolase-like"/>
    <property type="match status" value="1"/>
</dbReference>
<dbReference type="RefSeq" id="WP_181550778.1">
    <property type="nucleotide sequence ID" value="NZ_JACDUS010000003.1"/>
</dbReference>
<dbReference type="AlphaFoldDB" id="A0A7W0C8Q8"/>
<evidence type="ECO:0000313" key="4">
    <source>
        <dbReference type="EMBL" id="MBA2881124.1"/>
    </source>
</evidence>